<accession>A0A0G1IWE2</accession>
<name>A0A0G1IWE2_9BACT</name>
<dbReference type="PATRIC" id="fig|1618648.3.peg.419"/>
<gene>
    <name evidence="1" type="ORF">UW55_C0004G0038</name>
</gene>
<dbReference type="Pfam" id="PF18924">
    <property type="entry name" value="DUF5674"/>
    <property type="match status" value="1"/>
</dbReference>
<organism evidence="1 2">
    <name type="scientific">Candidatus Giovannonibacteria bacterium GW2011_GWA2_44_26</name>
    <dbReference type="NCBI Taxonomy" id="1618648"/>
    <lineage>
        <taxon>Bacteria</taxon>
        <taxon>Candidatus Giovannoniibacteriota</taxon>
    </lineage>
</organism>
<proteinExistence type="predicted"/>
<dbReference type="Proteomes" id="UP000033945">
    <property type="component" value="Unassembled WGS sequence"/>
</dbReference>
<reference evidence="1 2" key="1">
    <citation type="journal article" date="2015" name="Nature">
        <title>rRNA introns, odd ribosomes, and small enigmatic genomes across a large radiation of phyla.</title>
        <authorList>
            <person name="Brown C.T."/>
            <person name="Hug L.A."/>
            <person name="Thomas B.C."/>
            <person name="Sharon I."/>
            <person name="Castelle C.J."/>
            <person name="Singh A."/>
            <person name="Wilkins M.J."/>
            <person name="Williams K.H."/>
            <person name="Banfield J.F."/>
        </authorList>
    </citation>
    <scope>NUCLEOTIDE SEQUENCE [LARGE SCALE GENOMIC DNA]</scope>
</reference>
<evidence type="ECO:0000313" key="1">
    <source>
        <dbReference type="EMBL" id="KKT63405.1"/>
    </source>
</evidence>
<evidence type="ECO:0000313" key="2">
    <source>
        <dbReference type="Proteomes" id="UP000033945"/>
    </source>
</evidence>
<dbReference type="InterPro" id="IPR043731">
    <property type="entry name" value="DUF5674"/>
</dbReference>
<sequence length="114" mass="13345">MNIKIIDKKITEPELREIAKDFYGEMVKGVVDIEREIIVMGGEYHMDANVILMENGSKQQDVWGFNWYFDKTGDERIEYVSLINIRPAQSNRTMEVQNVSLRNKMKAIILKYLS</sequence>
<protein>
    <submittedName>
        <fullName evidence="1">Uncharacterized protein</fullName>
    </submittedName>
</protein>
<dbReference type="EMBL" id="LCIT01000004">
    <property type="protein sequence ID" value="KKT63405.1"/>
    <property type="molecule type" value="Genomic_DNA"/>
</dbReference>
<comment type="caution">
    <text evidence="1">The sequence shown here is derived from an EMBL/GenBank/DDBJ whole genome shotgun (WGS) entry which is preliminary data.</text>
</comment>
<dbReference type="AlphaFoldDB" id="A0A0G1IWE2"/>